<evidence type="ECO:0000313" key="2">
    <source>
        <dbReference type="EMBL" id="TWO33862.1"/>
    </source>
</evidence>
<gene>
    <name evidence="2" type="ORF">E1J38_003560</name>
</gene>
<dbReference type="RefSeq" id="WP_133355814.1">
    <property type="nucleotide sequence ID" value="NZ_SMZJ02000002.1"/>
</dbReference>
<comment type="caution">
    <text evidence="2">The sequence shown here is derived from an EMBL/GenBank/DDBJ whole genome shotgun (WGS) entry which is preliminary data.</text>
</comment>
<feature type="signal peptide" evidence="1">
    <location>
        <begin position="1"/>
        <end position="19"/>
    </location>
</feature>
<evidence type="ECO:0000313" key="3">
    <source>
        <dbReference type="Proteomes" id="UP000295814"/>
    </source>
</evidence>
<evidence type="ECO:0000256" key="1">
    <source>
        <dbReference type="SAM" id="SignalP"/>
    </source>
</evidence>
<proteinExistence type="predicted"/>
<reference evidence="2 3" key="1">
    <citation type="submission" date="2019-07" db="EMBL/GenBank/DDBJ databases">
        <title>Seonamhaeicola sp. W255 draft genome.</title>
        <authorList>
            <person name="Zhang X.-Y."/>
            <person name="Zhang R."/>
            <person name="Zhong Y.-L."/>
            <person name="Du Z.-J."/>
        </authorList>
    </citation>
    <scope>NUCLEOTIDE SEQUENCE [LARGE SCALE GENOMIC DNA]</scope>
    <source>
        <strain evidence="2 3">W255</strain>
    </source>
</reference>
<accession>A0A562YGC1</accession>
<dbReference type="AlphaFoldDB" id="A0A562YGC1"/>
<protein>
    <submittedName>
        <fullName evidence="2">T9SS type A sorting domain-containing protein</fullName>
    </submittedName>
</protein>
<dbReference type="Proteomes" id="UP000295814">
    <property type="component" value="Unassembled WGS sequence"/>
</dbReference>
<sequence length="751" mass="81141">MRKLFLSVLTCALTCFIYSQEIASFSSLNNTGCSGVVANDINLTASGICRGSGIDIKTGASTFNSINWSTVFDNTDYLEWTISPNLGYEINLSSMDIAYDRSNNGPTSIDIQIDYGSGFNSIYIDNAVNTTVKNITIDLSSFTNINSTITFRLYGYNAVNGTGTLDIEEHSPTNKGVVIHGTITPLCSTTTTWDGSTWDNGFPNINKATILDGDYDTSTNGSFTACSLTINSGSTLIVSDATFVEVENDVDVNGTISVQTQGNFIQNDPSGAFNLNGSGTASLFKLTATKQAWYYYTFWSSPVTDETIGDAFPNTSSNRRFIYNAANYLDSNGDNVDDNGDDWEVVPSGHTMIPGVGYAATSSTLGLYPSSDSALFEGAFNTGNISTSIHYNVANTLGSWNFLGNPYPGAIDFAAFQAANSSVIDGVAYFWSQASPPSSSNPGNQVENFSQNDYATYTVGTGGAAGASGIIPTQYIPSAQGFFVSSLSNGNVTYTNAMRIANGTSNSQFFKNSNFKTQNNIGANKLWIDLTSNNGVYNQILVGYVDGATSGNDGLSFDAPRLLSSKKGASLYSLIDGTDKKFAIQGKSPNSLDKKEKLRIGFKTNIEVATVYTLSLAKLQGTFLTENAIYLKDKLLNKYHELSSSDYSFTSETGEFNNRFEIVFKTKNSLNSAQASVKIFELENGNITFASRSNLGIKSIEIFDFLNTPLYKLNGPFDSKAFELSKLKKAIYIAKVEFTDGTIVTKKFIKK</sequence>
<keyword evidence="1" id="KW-0732">Signal</keyword>
<dbReference type="EMBL" id="SMZJ02000002">
    <property type="protein sequence ID" value="TWO33862.1"/>
    <property type="molecule type" value="Genomic_DNA"/>
</dbReference>
<organism evidence="2 3">
    <name type="scientific">Seonamhaeicola sediminis</name>
    <dbReference type="NCBI Taxonomy" id="2528206"/>
    <lineage>
        <taxon>Bacteria</taxon>
        <taxon>Pseudomonadati</taxon>
        <taxon>Bacteroidota</taxon>
        <taxon>Flavobacteriia</taxon>
        <taxon>Flavobacteriales</taxon>
        <taxon>Flavobacteriaceae</taxon>
    </lineage>
</organism>
<dbReference type="OrthoDB" id="1652165at2"/>
<name>A0A562YGC1_9FLAO</name>
<keyword evidence="3" id="KW-1185">Reference proteome</keyword>
<feature type="chain" id="PRO_5023132153" evidence="1">
    <location>
        <begin position="20"/>
        <end position="751"/>
    </location>
</feature>